<protein>
    <submittedName>
        <fullName evidence="1">Uncharacterized protein</fullName>
    </submittedName>
</protein>
<proteinExistence type="predicted"/>
<organism evidence="1 2">
    <name type="scientific">Microthlaspi erraticum</name>
    <dbReference type="NCBI Taxonomy" id="1685480"/>
    <lineage>
        <taxon>Eukaryota</taxon>
        <taxon>Viridiplantae</taxon>
        <taxon>Streptophyta</taxon>
        <taxon>Embryophyta</taxon>
        <taxon>Tracheophyta</taxon>
        <taxon>Spermatophyta</taxon>
        <taxon>Magnoliopsida</taxon>
        <taxon>eudicotyledons</taxon>
        <taxon>Gunneridae</taxon>
        <taxon>Pentapetalae</taxon>
        <taxon>rosids</taxon>
        <taxon>malvids</taxon>
        <taxon>Brassicales</taxon>
        <taxon>Brassicaceae</taxon>
        <taxon>Coluteocarpeae</taxon>
        <taxon>Microthlaspi</taxon>
    </lineage>
</organism>
<name>A0A6D2I579_9BRAS</name>
<accession>A0A6D2I579</accession>
<dbReference type="Proteomes" id="UP000467841">
    <property type="component" value="Unassembled WGS sequence"/>
</dbReference>
<evidence type="ECO:0000313" key="1">
    <source>
        <dbReference type="EMBL" id="CAA7024802.1"/>
    </source>
</evidence>
<evidence type="ECO:0000313" key="2">
    <source>
        <dbReference type="Proteomes" id="UP000467841"/>
    </source>
</evidence>
<comment type="caution">
    <text evidence="1">The sequence shown here is derived from an EMBL/GenBank/DDBJ whole genome shotgun (WGS) entry which is preliminary data.</text>
</comment>
<gene>
    <name evidence="1" type="ORF">MERR_LOCUS12037</name>
</gene>
<keyword evidence="2" id="KW-1185">Reference proteome</keyword>
<dbReference type="AlphaFoldDB" id="A0A6D2I579"/>
<reference evidence="1" key="1">
    <citation type="submission" date="2020-01" db="EMBL/GenBank/DDBJ databases">
        <authorList>
            <person name="Mishra B."/>
        </authorList>
    </citation>
    <scope>NUCLEOTIDE SEQUENCE [LARGE SCALE GENOMIC DNA]</scope>
</reference>
<dbReference type="EMBL" id="CACVBM020000932">
    <property type="protein sequence ID" value="CAA7024802.1"/>
    <property type="molecule type" value="Genomic_DNA"/>
</dbReference>
<sequence length="127" mass="14939">MSEDLKKQYIRAGFQYDYCDEDEQGDNKLERVERMVQDMILSSCKFREGQVVNFLVLAKISEEQMVYVLEIMKLRGHNAVFARKWQSQEEDGDSSLIGRLSESGISEWTCPPNLLDETFEDESLKWW</sequence>